<dbReference type="EMBL" id="JTLV02000001">
    <property type="protein sequence ID" value="PQM30986.1"/>
    <property type="molecule type" value="Genomic_DNA"/>
</dbReference>
<evidence type="ECO:0000313" key="1">
    <source>
        <dbReference type="EMBL" id="PQM30986.1"/>
    </source>
</evidence>
<reference evidence="1 2" key="1">
    <citation type="journal article" date="2015" name="MBio">
        <title>Genome sequence of the Drosophila melanogaster male-killing Spiroplasma strain MSRO endosymbiont.</title>
        <authorList>
            <person name="Paredes J.C."/>
            <person name="Herren J.K."/>
            <person name="Schupfer F."/>
            <person name="Marin R."/>
            <person name="Claverol S."/>
            <person name="Kuo C.H."/>
            <person name="Lemaitre B."/>
            <person name="Beven L."/>
        </authorList>
    </citation>
    <scope>NUCLEOTIDE SEQUENCE [LARGE SCALE GENOMIC DNA]</scope>
    <source>
        <strain evidence="1 2">MSRO</strain>
    </source>
</reference>
<evidence type="ECO:0000313" key="2">
    <source>
        <dbReference type="Proteomes" id="UP000031565"/>
    </source>
</evidence>
<name>A0A2P6FC33_9MOLU</name>
<dbReference type="GO" id="GO:0004519">
    <property type="term" value="F:endonuclease activity"/>
    <property type="evidence" value="ECO:0007669"/>
    <property type="project" value="UniProtKB-KW"/>
</dbReference>
<dbReference type="Gene3D" id="3.40.91.50">
    <property type="match status" value="1"/>
</dbReference>
<dbReference type="Pfam" id="PF09491">
    <property type="entry name" value="RE_AlwI"/>
    <property type="match status" value="1"/>
</dbReference>
<keyword evidence="2" id="KW-1185">Reference proteome</keyword>
<accession>A0A2P6FC33</accession>
<comment type="caution">
    <text evidence="1">The sequence shown here is derived from an EMBL/GenBank/DDBJ whole genome shotgun (WGS) entry which is preliminary data.</text>
</comment>
<dbReference type="Proteomes" id="UP000031565">
    <property type="component" value="Unassembled WGS sequence"/>
</dbReference>
<proteinExistence type="predicted"/>
<protein>
    <submittedName>
        <fullName evidence="1">AlwI restriction endonuclease</fullName>
    </submittedName>
</protein>
<dbReference type="STRING" id="2138.SMSRO_v1c07470"/>
<keyword evidence="1" id="KW-0378">Hydrolase</keyword>
<organism evidence="1 2">
    <name type="scientific">Spiroplasma poulsonii</name>
    <dbReference type="NCBI Taxonomy" id="2138"/>
    <lineage>
        <taxon>Bacteria</taxon>
        <taxon>Bacillati</taxon>
        <taxon>Mycoplasmatota</taxon>
        <taxon>Mollicutes</taxon>
        <taxon>Entomoplasmatales</taxon>
        <taxon>Spiroplasmataceae</taxon>
        <taxon>Spiroplasma</taxon>
    </lineage>
</organism>
<keyword evidence="1" id="KW-0540">Nuclease</keyword>
<dbReference type="AlphaFoldDB" id="A0A2P6FC33"/>
<sequence>MSKKPLPFHTLELTMIRDKTQLLNSETNSIARHLLESLDSKKGFALLLAPRIHSDVINYFNFLVSMNRDNNLIITGTPIIRFINWLREESFVSQIKMSSIFEFVETEYKEVELKNMETIKKVVSSRNLEKIN</sequence>
<keyword evidence="1" id="KW-0255">Endonuclease</keyword>
<gene>
    <name evidence="1" type="ORF">SMSRO_SF007800</name>
</gene>
<dbReference type="InterPro" id="IPR018573">
    <property type="entry name" value="Restrct_endonuc_II_AlwI"/>
</dbReference>